<evidence type="ECO:0000256" key="4">
    <source>
        <dbReference type="SAM" id="SignalP"/>
    </source>
</evidence>
<dbReference type="Pfam" id="PF00657">
    <property type="entry name" value="Lipase_GDSL"/>
    <property type="match status" value="1"/>
</dbReference>
<dbReference type="GO" id="GO:0016788">
    <property type="term" value="F:hydrolase activity, acting on ester bonds"/>
    <property type="evidence" value="ECO:0007669"/>
    <property type="project" value="InterPro"/>
</dbReference>
<evidence type="ECO:0008006" key="7">
    <source>
        <dbReference type="Google" id="ProtNLM"/>
    </source>
</evidence>
<keyword evidence="4" id="KW-0732">Signal</keyword>
<name>W1NH14_AMBTC</name>
<dbReference type="CDD" id="cd01837">
    <property type="entry name" value="SGNH_plant_lipase_like"/>
    <property type="match status" value="1"/>
</dbReference>
<dbReference type="HOGENOM" id="CLU_015101_0_0_1"/>
<dbReference type="InterPro" id="IPR035669">
    <property type="entry name" value="SGNH_plant_lipase-like"/>
</dbReference>
<reference evidence="6" key="1">
    <citation type="journal article" date="2013" name="Science">
        <title>The Amborella genome and the evolution of flowering plants.</title>
        <authorList>
            <consortium name="Amborella Genome Project"/>
        </authorList>
    </citation>
    <scope>NUCLEOTIDE SEQUENCE [LARGE SCALE GENOMIC DNA]</scope>
</reference>
<dbReference type="InterPro" id="IPR001087">
    <property type="entry name" value="GDSL"/>
</dbReference>
<dbReference type="OMA" id="MALMILW"/>
<proteinExistence type="inferred from homology"/>
<dbReference type="Gramene" id="ERM94499">
    <property type="protein sequence ID" value="ERM94499"/>
    <property type="gene ID" value="AMTR_s00010p00262680"/>
</dbReference>
<dbReference type="STRING" id="13333.W1NH14"/>
<gene>
    <name evidence="5" type="ORF">AMTR_s00010p00262680</name>
</gene>
<dbReference type="eggNOG" id="ENOG502QU4Z">
    <property type="taxonomic scope" value="Eukaryota"/>
</dbReference>
<dbReference type="InterPro" id="IPR051058">
    <property type="entry name" value="GDSL_Est/Lipase"/>
</dbReference>
<dbReference type="GO" id="GO:0016042">
    <property type="term" value="P:lipid catabolic process"/>
    <property type="evidence" value="ECO:0007669"/>
    <property type="project" value="UniProtKB-KW"/>
</dbReference>
<dbReference type="Gene3D" id="3.40.50.1110">
    <property type="entry name" value="SGNH hydrolase"/>
    <property type="match status" value="1"/>
</dbReference>
<dbReference type="PANTHER" id="PTHR45648">
    <property type="entry name" value="GDSL LIPASE/ACYLHYDROLASE FAMILY PROTEIN (AFU_ORTHOLOGUE AFUA_4G14700)"/>
    <property type="match status" value="1"/>
</dbReference>
<accession>W1NH14</accession>
<feature type="chain" id="PRO_5004806572" description="SGNH hydrolase-type esterase domain-containing protein" evidence="4">
    <location>
        <begin position="18"/>
        <end position="286"/>
    </location>
</feature>
<evidence type="ECO:0000313" key="5">
    <source>
        <dbReference type="EMBL" id="ERM94499.1"/>
    </source>
</evidence>
<dbReference type="EMBL" id="KI397513">
    <property type="protein sequence ID" value="ERM94499.1"/>
    <property type="molecule type" value="Genomic_DNA"/>
</dbReference>
<keyword evidence="3" id="KW-0443">Lipid metabolism</keyword>
<keyword evidence="6" id="KW-1185">Reference proteome</keyword>
<dbReference type="PANTHER" id="PTHR45648:SF8">
    <property type="entry name" value="ZINC FINGER PROTEIN"/>
    <property type="match status" value="1"/>
</dbReference>
<dbReference type="InterPro" id="IPR036514">
    <property type="entry name" value="SGNH_hydro_sf"/>
</dbReference>
<keyword evidence="2" id="KW-0378">Hydrolase</keyword>
<evidence type="ECO:0000256" key="3">
    <source>
        <dbReference type="ARBA" id="ARBA00022963"/>
    </source>
</evidence>
<keyword evidence="3" id="KW-0442">Lipid degradation</keyword>
<protein>
    <recommendedName>
        <fullName evidence="7">SGNH hydrolase-type esterase domain-containing protein</fullName>
    </recommendedName>
</protein>
<dbReference type="AlphaFoldDB" id="W1NH14"/>
<dbReference type="Proteomes" id="UP000017836">
    <property type="component" value="Unassembled WGS sequence"/>
</dbReference>
<comment type="similarity">
    <text evidence="1">Belongs to the 'GDSL' lipolytic enzyme family.</text>
</comment>
<evidence type="ECO:0000313" key="6">
    <source>
        <dbReference type="Proteomes" id="UP000017836"/>
    </source>
</evidence>
<feature type="signal peptide" evidence="4">
    <location>
        <begin position="1"/>
        <end position="17"/>
    </location>
</feature>
<evidence type="ECO:0000256" key="1">
    <source>
        <dbReference type="ARBA" id="ARBA00008668"/>
    </source>
</evidence>
<evidence type="ECO:0000256" key="2">
    <source>
        <dbReference type="ARBA" id="ARBA00022801"/>
    </source>
</evidence>
<sequence>MALMILWVLVRNGRVSCKVVLFIFGDSLIDVGNNNYLNGTLSKANFPWYGIDMGYGKPTGRFTNGRTVADIVGDKMGLPRPPAFLDPSSTTDVILKNGANYASGGGGILNETGDLFGQRLSFYRQIELFQGTREMIVRSIGSDEADVFFKSAQFVVAIGSNDFLNNFLLPIYGGFWTYNADEFINHLLETLEKQLIVLHSMGARQLTFIGLGPLGCIPLGRIMNLFGGYQEYVNNLVIKFNNAANQLLQGLSTHLSDSTMRFSDAYRMVLEIIDNPQKYGWGAILH</sequence>
<organism evidence="5 6">
    <name type="scientific">Amborella trichopoda</name>
    <dbReference type="NCBI Taxonomy" id="13333"/>
    <lineage>
        <taxon>Eukaryota</taxon>
        <taxon>Viridiplantae</taxon>
        <taxon>Streptophyta</taxon>
        <taxon>Embryophyta</taxon>
        <taxon>Tracheophyta</taxon>
        <taxon>Spermatophyta</taxon>
        <taxon>Magnoliopsida</taxon>
        <taxon>Amborellales</taxon>
        <taxon>Amborellaceae</taxon>
        <taxon>Amborella</taxon>
    </lineage>
</organism>